<evidence type="ECO:0000313" key="1">
    <source>
        <dbReference type="EMBL" id="MDO6423514.1"/>
    </source>
</evidence>
<evidence type="ECO:0008006" key="3">
    <source>
        <dbReference type="Google" id="ProtNLM"/>
    </source>
</evidence>
<protein>
    <recommendedName>
        <fullName evidence="3">DUF4240 domain-containing protein</fullName>
    </recommendedName>
</protein>
<dbReference type="EMBL" id="JAUOPB010000009">
    <property type="protein sequence ID" value="MDO6423514.1"/>
    <property type="molecule type" value="Genomic_DNA"/>
</dbReference>
<organism evidence="1 2">
    <name type="scientific">Saccharophagus degradans</name>
    <dbReference type="NCBI Taxonomy" id="86304"/>
    <lineage>
        <taxon>Bacteria</taxon>
        <taxon>Pseudomonadati</taxon>
        <taxon>Pseudomonadota</taxon>
        <taxon>Gammaproteobacteria</taxon>
        <taxon>Cellvibrionales</taxon>
        <taxon>Cellvibrionaceae</taxon>
        <taxon>Saccharophagus</taxon>
    </lineage>
</organism>
<gene>
    <name evidence="1" type="ORF">Q4521_13620</name>
</gene>
<dbReference type="AlphaFoldDB" id="A0AAW7XAY8"/>
<reference evidence="1" key="1">
    <citation type="submission" date="2023-07" db="EMBL/GenBank/DDBJ databases">
        <title>Genome content predicts the carbon catabolic preferences of heterotrophic bacteria.</title>
        <authorList>
            <person name="Gralka M."/>
        </authorList>
    </citation>
    <scope>NUCLEOTIDE SEQUENCE</scope>
    <source>
        <strain evidence="1">I3M17_2</strain>
    </source>
</reference>
<name>A0AAW7XAY8_9GAMM</name>
<evidence type="ECO:0000313" key="2">
    <source>
        <dbReference type="Proteomes" id="UP001169760"/>
    </source>
</evidence>
<dbReference type="RefSeq" id="WP_303493165.1">
    <property type="nucleotide sequence ID" value="NZ_JAUOPB010000009.1"/>
</dbReference>
<accession>A0AAW7XAY8</accession>
<comment type="caution">
    <text evidence="1">The sequence shown here is derived from an EMBL/GenBank/DDBJ whole genome shotgun (WGS) entry which is preliminary data.</text>
</comment>
<dbReference type="Proteomes" id="UP001169760">
    <property type="component" value="Unassembled WGS sequence"/>
</dbReference>
<proteinExistence type="predicted"/>
<sequence>MSNISRIAFEFWSGIGNVETLEKWAEAELKKENPHPDACDLFGLVEAEAERISLVLAEEIEGFTPVSEQGEIWAKEILANFCEMVLSEKISPNKFCYLVQCYDANFLGLRENAVGELEYPVWLGDLWNACDWCDESWSISNSPHLKQEIEKVLNAKT</sequence>